<organism evidence="1 2">
    <name type="scientific">Sinorhizobium saheli</name>
    <dbReference type="NCBI Taxonomy" id="36856"/>
    <lineage>
        <taxon>Bacteria</taxon>
        <taxon>Pseudomonadati</taxon>
        <taxon>Pseudomonadota</taxon>
        <taxon>Alphaproteobacteria</taxon>
        <taxon>Hyphomicrobiales</taxon>
        <taxon>Rhizobiaceae</taxon>
        <taxon>Sinorhizobium/Ensifer group</taxon>
        <taxon>Sinorhizobium</taxon>
    </lineage>
</organism>
<protein>
    <recommendedName>
        <fullName evidence="3">Acetyltransferase</fullName>
    </recommendedName>
</protein>
<comment type="caution">
    <text evidence="1">The sequence shown here is derived from an EMBL/GenBank/DDBJ whole genome shotgun (WGS) entry which is preliminary data.</text>
</comment>
<evidence type="ECO:0000313" key="2">
    <source>
        <dbReference type="Proteomes" id="UP000078507"/>
    </source>
</evidence>
<keyword evidence="2" id="KW-1185">Reference proteome</keyword>
<dbReference type="STRING" id="36856.ATB98_02195"/>
<proteinExistence type="predicted"/>
<dbReference type="AlphaFoldDB" id="A0A178XYF5"/>
<dbReference type="InterPro" id="IPR011004">
    <property type="entry name" value="Trimer_LpxA-like_sf"/>
</dbReference>
<dbReference type="Proteomes" id="UP000078507">
    <property type="component" value="Unassembled WGS sequence"/>
</dbReference>
<gene>
    <name evidence="1" type="ORF">ATB98_02195</name>
</gene>
<sequence>MIERASGKRVNSPGSVSIGDHVWVGLGAIISKGSSVPADSIVGAMSFVNGKFDEEGTVIAGVPAKVIKRGVTWSRVRKKRFSPEEMDGWKS</sequence>
<evidence type="ECO:0008006" key="3">
    <source>
        <dbReference type="Google" id="ProtNLM"/>
    </source>
</evidence>
<name>A0A178XYF5_SINSA</name>
<dbReference type="EMBL" id="LNQB01000086">
    <property type="protein sequence ID" value="OAP40271.1"/>
    <property type="molecule type" value="Genomic_DNA"/>
</dbReference>
<dbReference type="SUPFAM" id="SSF51161">
    <property type="entry name" value="Trimeric LpxA-like enzymes"/>
    <property type="match status" value="1"/>
</dbReference>
<dbReference type="Gene3D" id="2.160.10.10">
    <property type="entry name" value="Hexapeptide repeat proteins"/>
    <property type="match status" value="1"/>
</dbReference>
<reference evidence="1 2" key="1">
    <citation type="submission" date="2015-11" db="EMBL/GenBank/DDBJ databases">
        <title>Ensifer anhuiense sp. nov., an effective nitrogen fixation bacterium with Glycine soja.</title>
        <authorList>
            <person name="Yan H."/>
            <person name="Chen W."/>
        </authorList>
    </citation>
    <scope>NUCLEOTIDE SEQUENCE [LARGE SCALE GENOMIC DNA]</scope>
    <source>
        <strain evidence="1 2">LMG 7837</strain>
    </source>
</reference>
<accession>A0A178XYF5</accession>
<evidence type="ECO:0000313" key="1">
    <source>
        <dbReference type="EMBL" id="OAP40271.1"/>
    </source>
</evidence>